<dbReference type="KEGG" id="nano:G5V58_02625"/>
<evidence type="ECO:0000313" key="2">
    <source>
        <dbReference type="Proteomes" id="UP000502996"/>
    </source>
</evidence>
<protein>
    <submittedName>
        <fullName evidence="1">Uncharacterized protein</fullName>
    </submittedName>
</protein>
<sequence length="109" mass="12478">MKRFRYVEVLDPWDISTFNHTRDRLRLRGDFPTFDQTNQPAGTVHFDMYLQAVGDPHVTKDISGGQLYYEEYWDEARLVGTIDGHGLAGKATTQLSGRVSFYVSGYVRA</sequence>
<reference evidence="1 2" key="1">
    <citation type="submission" date="2020-02" db="EMBL/GenBank/DDBJ databases">
        <title>Full genome sequence of Nocardioides sp. R-3366.</title>
        <authorList>
            <person name="Im W.-T."/>
        </authorList>
    </citation>
    <scope>NUCLEOTIDE SEQUENCE [LARGE SCALE GENOMIC DNA]</scope>
    <source>
        <strain evidence="1 2">R-3366</strain>
    </source>
</reference>
<proteinExistence type="predicted"/>
<keyword evidence="2" id="KW-1185">Reference proteome</keyword>
<dbReference type="Proteomes" id="UP000502996">
    <property type="component" value="Chromosome"/>
</dbReference>
<gene>
    <name evidence="1" type="ORF">G5V58_02625</name>
</gene>
<dbReference type="EMBL" id="CP049257">
    <property type="protein sequence ID" value="QIG41818.1"/>
    <property type="molecule type" value="Genomic_DNA"/>
</dbReference>
<accession>A0A6G6W902</accession>
<organism evidence="1 2">
    <name type="scientific">Nocardioides anomalus</name>
    <dbReference type="NCBI Taxonomy" id="2712223"/>
    <lineage>
        <taxon>Bacteria</taxon>
        <taxon>Bacillati</taxon>
        <taxon>Actinomycetota</taxon>
        <taxon>Actinomycetes</taxon>
        <taxon>Propionibacteriales</taxon>
        <taxon>Nocardioidaceae</taxon>
        <taxon>Nocardioides</taxon>
    </lineage>
</organism>
<dbReference type="AlphaFoldDB" id="A0A6G6W902"/>
<name>A0A6G6W902_9ACTN</name>
<dbReference type="RefSeq" id="WP_165228504.1">
    <property type="nucleotide sequence ID" value="NZ_CP049257.1"/>
</dbReference>
<evidence type="ECO:0000313" key="1">
    <source>
        <dbReference type="EMBL" id="QIG41818.1"/>
    </source>
</evidence>